<evidence type="ECO:0000313" key="3">
    <source>
        <dbReference type="Proteomes" id="UP001283361"/>
    </source>
</evidence>
<reference evidence="2" key="1">
    <citation type="journal article" date="2023" name="G3 (Bethesda)">
        <title>A reference genome for the long-term kleptoplast-retaining sea slug Elysia crispata morphotype clarki.</title>
        <authorList>
            <person name="Eastman K.E."/>
            <person name="Pendleton A.L."/>
            <person name="Shaikh M.A."/>
            <person name="Suttiyut T."/>
            <person name="Ogas R."/>
            <person name="Tomko P."/>
            <person name="Gavelis G."/>
            <person name="Widhalm J.R."/>
            <person name="Wisecaver J.H."/>
        </authorList>
    </citation>
    <scope>NUCLEOTIDE SEQUENCE</scope>
    <source>
        <strain evidence="2">ECLA1</strain>
    </source>
</reference>
<protein>
    <submittedName>
        <fullName evidence="2">Uncharacterized protein</fullName>
    </submittedName>
</protein>
<dbReference type="Proteomes" id="UP001283361">
    <property type="component" value="Unassembled WGS sequence"/>
</dbReference>
<proteinExistence type="predicted"/>
<dbReference type="AlphaFoldDB" id="A0AAE0YNE2"/>
<keyword evidence="3" id="KW-1185">Reference proteome</keyword>
<organism evidence="2 3">
    <name type="scientific">Elysia crispata</name>
    <name type="common">lettuce slug</name>
    <dbReference type="NCBI Taxonomy" id="231223"/>
    <lineage>
        <taxon>Eukaryota</taxon>
        <taxon>Metazoa</taxon>
        <taxon>Spiralia</taxon>
        <taxon>Lophotrochozoa</taxon>
        <taxon>Mollusca</taxon>
        <taxon>Gastropoda</taxon>
        <taxon>Heterobranchia</taxon>
        <taxon>Euthyneura</taxon>
        <taxon>Panpulmonata</taxon>
        <taxon>Sacoglossa</taxon>
        <taxon>Placobranchoidea</taxon>
        <taxon>Plakobranchidae</taxon>
        <taxon>Elysia</taxon>
    </lineage>
</organism>
<name>A0AAE0YNE2_9GAST</name>
<gene>
    <name evidence="2" type="ORF">RRG08_008553</name>
</gene>
<feature type="region of interest" description="Disordered" evidence="1">
    <location>
        <begin position="45"/>
        <end position="75"/>
    </location>
</feature>
<accession>A0AAE0YNE2</accession>
<evidence type="ECO:0000256" key="1">
    <source>
        <dbReference type="SAM" id="MobiDB-lite"/>
    </source>
</evidence>
<dbReference type="EMBL" id="JAWDGP010005821">
    <property type="protein sequence ID" value="KAK3751403.1"/>
    <property type="molecule type" value="Genomic_DNA"/>
</dbReference>
<sequence>MYRCPFRSKDENKGGESCSLALTPAPILSRGVKVWLPLMGPVISPPHLDSDSPPASEVCGPGTRHQAPDTWYHHG</sequence>
<evidence type="ECO:0000313" key="2">
    <source>
        <dbReference type="EMBL" id="KAK3751403.1"/>
    </source>
</evidence>
<comment type="caution">
    <text evidence="2">The sequence shown here is derived from an EMBL/GenBank/DDBJ whole genome shotgun (WGS) entry which is preliminary data.</text>
</comment>